<evidence type="ECO:0008006" key="12">
    <source>
        <dbReference type="Google" id="ProtNLM"/>
    </source>
</evidence>
<evidence type="ECO:0000256" key="3">
    <source>
        <dbReference type="ARBA" id="ARBA00022512"/>
    </source>
</evidence>
<name>A0ABR0CYG1_9LAMI</name>
<evidence type="ECO:0000256" key="7">
    <source>
        <dbReference type="ARBA" id="ARBA00023316"/>
    </source>
</evidence>
<keyword evidence="9" id="KW-0732">Signal</keyword>
<dbReference type="InterPro" id="IPR012334">
    <property type="entry name" value="Pectin_lyas_fold"/>
</dbReference>
<comment type="subcellular location">
    <subcellularLocation>
        <location evidence="1">Secreted</location>
        <location evidence="1">Cell wall</location>
    </subcellularLocation>
</comment>
<accession>A0ABR0CYG1</accession>
<keyword evidence="4" id="KW-0964">Secreted</keyword>
<keyword evidence="7" id="KW-0961">Cell wall biogenesis/degradation</keyword>
<evidence type="ECO:0000256" key="4">
    <source>
        <dbReference type="ARBA" id="ARBA00022525"/>
    </source>
</evidence>
<dbReference type="PANTHER" id="PTHR31375">
    <property type="match status" value="1"/>
</dbReference>
<keyword evidence="6 8" id="KW-0326">Glycosidase</keyword>
<dbReference type="InterPro" id="IPR011050">
    <property type="entry name" value="Pectin_lyase_fold/virulence"/>
</dbReference>
<keyword evidence="5 8" id="KW-0378">Hydrolase</keyword>
<evidence type="ECO:0000256" key="2">
    <source>
        <dbReference type="ARBA" id="ARBA00008834"/>
    </source>
</evidence>
<evidence type="ECO:0000256" key="1">
    <source>
        <dbReference type="ARBA" id="ARBA00004191"/>
    </source>
</evidence>
<dbReference type="SMART" id="SM00710">
    <property type="entry name" value="PbH1"/>
    <property type="match status" value="10"/>
</dbReference>
<dbReference type="EMBL" id="JAYDYQ010002595">
    <property type="protein sequence ID" value="KAK4482088.1"/>
    <property type="molecule type" value="Genomic_DNA"/>
</dbReference>
<dbReference type="InterPro" id="IPR006626">
    <property type="entry name" value="PbH1"/>
</dbReference>
<evidence type="ECO:0000313" key="11">
    <source>
        <dbReference type="Proteomes" id="UP001291926"/>
    </source>
</evidence>
<evidence type="ECO:0000256" key="6">
    <source>
        <dbReference type="ARBA" id="ARBA00023295"/>
    </source>
</evidence>
<reference evidence="10 11" key="1">
    <citation type="journal article" date="2023" name="bioRxiv">
        <title>Genome report: Whole genome sequence and annotation of Penstemon davidsonii.</title>
        <authorList>
            <person name="Ostevik K.L."/>
            <person name="Alabady M."/>
            <person name="Zhang M."/>
            <person name="Rausher M.D."/>
        </authorList>
    </citation>
    <scope>NUCLEOTIDE SEQUENCE [LARGE SCALE GENOMIC DNA]</scope>
    <source>
        <strain evidence="10">DNT005</strain>
        <tissue evidence="10">Whole leaf</tissue>
    </source>
</reference>
<proteinExistence type="inferred from homology"/>
<keyword evidence="3" id="KW-0134">Cell wall</keyword>
<evidence type="ECO:0000256" key="9">
    <source>
        <dbReference type="SAM" id="SignalP"/>
    </source>
</evidence>
<dbReference type="InterPro" id="IPR000743">
    <property type="entry name" value="Glyco_hydro_28"/>
</dbReference>
<keyword evidence="11" id="KW-1185">Reference proteome</keyword>
<comment type="caution">
    <text evidence="10">The sequence shown here is derived from an EMBL/GenBank/DDBJ whole genome shotgun (WGS) entry which is preliminary data.</text>
</comment>
<feature type="chain" id="PRO_5047167831" description="Polygalacturonase" evidence="9">
    <location>
        <begin position="27"/>
        <end position="825"/>
    </location>
</feature>
<evidence type="ECO:0000313" key="10">
    <source>
        <dbReference type="EMBL" id="KAK4482088.1"/>
    </source>
</evidence>
<protein>
    <recommendedName>
        <fullName evidence="12">Polygalacturonase</fullName>
    </recommendedName>
</protein>
<dbReference type="SUPFAM" id="SSF51126">
    <property type="entry name" value="Pectin lyase-like"/>
    <property type="match status" value="2"/>
</dbReference>
<evidence type="ECO:0000256" key="8">
    <source>
        <dbReference type="RuleBase" id="RU361169"/>
    </source>
</evidence>
<sequence>MKNVKFLIYVTFLLLLSLDYFACINAKTQKQKKPRKVKAPIPSKKINTTIPVLDTNVSTNTSNFNVLNYGAKGDGISDDTNAFATAWLDACKVQGSMLLVPSGSVFLVNPITFLGTNCFSNLVFQLDGKIIAPQSSGAWKSGLLQWLDFSNLKGITIRGNGIIDGQGSVWWNDYSNNNPLLETESTSPSNNMIYNVAKTGMPSTKPTALRFYGSTDVSITGITIQNSPQTHLKFDNCIGVQVFNISISSPEESPNTDGIHLQNSKDVIIHTTNLACGDDCISIQTGCSSVYIHNVNCGPGHGISIGGLGKDGTKACVSNITVRDSTFHNTMTGVRIKTWQGGSGLVQGVMFSNIQVYDVKTPIIIDQYYCDGHNCPNKTSSVAISGVSYQSIKGTYTTNPVRFACSDSMPCAGDGITDDTKAFDAAWNSTCKVKDGVLLVPSGFTFLLQPIEFDGISCQSNIIFQVDGNIVAPSNKSDWKSIDFEWILFTKISNGITLKGSGTIDGQGEDWWNHATIEDDEDSNYDLIHTHKITGVSNIKRNRRPHALRIANSVNVTVTGISIQNSPKFHIFIGTCQQVNIFNFTVSSPKDSPNTDGIHLSRTHQVTIYNSTIAAGDDCISIQLGTSNVQIYDVHCKPGHGYSIGGLGFDKNVAQVSNVSVVNSTISDSLTGVRIKTWQGGSGFVQNILFSNISMSNVKTAITIDQNYCGGPKICPSSNDTNAVAISGVTYKNITGTYLCRAVSLVCSKYKPCENITIETIDLIPSVGPMNKCMGHPICSNAFGTLLNNTTPPLKDCLLSEAQPPALPPIAQTPATPPKAHRFLF</sequence>
<comment type="similarity">
    <text evidence="2 8">Belongs to the glycosyl hydrolase 28 family.</text>
</comment>
<gene>
    <name evidence="10" type="ORF">RD792_011556</name>
</gene>
<evidence type="ECO:0000256" key="5">
    <source>
        <dbReference type="ARBA" id="ARBA00022801"/>
    </source>
</evidence>
<dbReference type="Pfam" id="PF00295">
    <property type="entry name" value="Glyco_hydro_28"/>
    <property type="match status" value="2"/>
</dbReference>
<dbReference type="Gene3D" id="2.160.20.10">
    <property type="entry name" value="Single-stranded right-handed beta-helix, Pectin lyase-like"/>
    <property type="match status" value="2"/>
</dbReference>
<organism evidence="10 11">
    <name type="scientific">Penstemon davidsonii</name>
    <dbReference type="NCBI Taxonomy" id="160366"/>
    <lineage>
        <taxon>Eukaryota</taxon>
        <taxon>Viridiplantae</taxon>
        <taxon>Streptophyta</taxon>
        <taxon>Embryophyta</taxon>
        <taxon>Tracheophyta</taxon>
        <taxon>Spermatophyta</taxon>
        <taxon>Magnoliopsida</taxon>
        <taxon>eudicotyledons</taxon>
        <taxon>Gunneridae</taxon>
        <taxon>Pentapetalae</taxon>
        <taxon>asterids</taxon>
        <taxon>lamiids</taxon>
        <taxon>Lamiales</taxon>
        <taxon>Plantaginaceae</taxon>
        <taxon>Cheloneae</taxon>
        <taxon>Penstemon</taxon>
    </lineage>
</organism>
<dbReference type="Proteomes" id="UP001291926">
    <property type="component" value="Unassembled WGS sequence"/>
</dbReference>
<feature type="signal peptide" evidence="9">
    <location>
        <begin position="1"/>
        <end position="26"/>
    </location>
</feature>